<keyword evidence="8" id="KW-0805">Transcription regulation</keyword>
<dbReference type="PROSITE" id="PS50157">
    <property type="entry name" value="ZINC_FINGER_C2H2_2"/>
    <property type="match status" value="6"/>
</dbReference>
<evidence type="ECO:0000256" key="11">
    <source>
        <dbReference type="ARBA" id="ARBA00023242"/>
    </source>
</evidence>
<evidence type="ECO:0000259" key="16">
    <source>
        <dbReference type="PROSITE" id="PS51915"/>
    </source>
</evidence>
<dbReference type="GO" id="GO:0031519">
    <property type="term" value="C:PcG protein complex"/>
    <property type="evidence" value="ECO:0007669"/>
    <property type="project" value="TreeGrafter"/>
</dbReference>
<gene>
    <name evidence="17" type="ORF">R5R35_005747</name>
</gene>
<dbReference type="SUPFAM" id="SSF57667">
    <property type="entry name" value="beta-beta-alpha zinc fingers"/>
    <property type="match status" value="3"/>
</dbReference>
<feature type="domain" description="C2H2-type" evidence="15">
    <location>
        <begin position="307"/>
        <end position="334"/>
    </location>
</feature>
<keyword evidence="4 13" id="KW-0479">Metal-binding</keyword>
<evidence type="ECO:0000259" key="15">
    <source>
        <dbReference type="PROSITE" id="PS50157"/>
    </source>
</evidence>
<proteinExistence type="inferred from homology"/>
<evidence type="ECO:0000256" key="7">
    <source>
        <dbReference type="ARBA" id="ARBA00022833"/>
    </source>
</evidence>
<dbReference type="GO" id="GO:0005667">
    <property type="term" value="C:transcription regulator complex"/>
    <property type="evidence" value="ECO:0007669"/>
    <property type="project" value="TreeGrafter"/>
</dbReference>
<dbReference type="Pfam" id="PF00096">
    <property type="entry name" value="zf-C2H2"/>
    <property type="match status" value="4"/>
</dbReference>
<evidence type="ECO:0000256" key="8">
    <source>
        <dbReference type="ARBA" id="ARBA00023015"/>
    </source>
</evidence>
<evidence type="ECO:0000256" key="4">
    <source>
        <dbReference type="ARBA" id="ARBA00022723"/>
    </source>
</evidence>
<evidence type="ECO:0000256" key="13">
    <source>
        <dbReference type="PROSITE-ProRule" id="PRU01263"/>
    </source>
</evidence>
<feature type="domain" description="C2H2-type" evidence="15">
    <location>
        <begin position="335"/>
        <end position="362"/>
    </location>
</feature>
<feature type="binding site" evidence="13">
    <location>
        <position position="72"/>
    </location>
    <ligand>
        <name>Zn(2+)</name>
        <dbReference type="ChEBI" id="CHEBI:29105"/>
    </ligand>
</feature>
<dbReference type="PANTHER" id="PTHR14003">
    <property type="entry name" value="TRANSCRIPTIONAL REPRESSOR PROTEIN YY"/>
    <property type="match status" value="1"/>
</dbReference>
<dbReference type="AlphaFoldDB" id="A0AAN9VYE4"/>
<keyword evidence="18" id="KW-1185">Reference proteome</keyword>
<keyword evidence="9" id="KW-0238">DNA-binding</keyword>
<dbReference type="FunFam" id="3.30.160.60:FF:001134">
    <property type="entry name" value="Zinc finger protein 70"/>
    <property type="match status" value="1"/>
</dbReference>
<organism evidence="17 18">
    <name type="scientific">Gryllus longicercus</name>
    <dbReference type="NCBI Taxonomy" id="2509291"/>
    <lineage>
        <taxon>Eukaryota</taxon>
        <taxon>Metazoa</taxon>
        <taxon>Ecdysozoa</taxon>
        <taxon>Arthropoda</taxon>
        <taxon>Hexapoda</taxon>
        <taxon>Insecta</taxon>
        <taxon>Pterygota</taxon>
        <taxon>Neoptera</taxon>
        <taxon>Polyneoptera</taxon>
        <taxon>Orthoptera</taxon>
        <taxon>Ensifera</taxon>
        <taxon>Gryllidea</taxon>
        <taxon>Grylloidea</taxon>
        <taxon>Gryllidae</taxon>
        <taxon>Gryllinae</taxon>
        <taxon>Gryllus</taxon>
    </lineage>
</organism>
<protein>
    <recommendedName>
        <fullName evidence="19">Zinc finger protein</fullName>
    </recommendedName>
</protein>
<dbReference type="Pfam" id="PF12874">
    <property type="entry name" value="zf-met"/>
    <property type="match status" value="1"/>
</dbReference>
<feature type="compositionally biased region" description="Basic residues" evidence="14">
    <location>
        <begin position="440"/>
        <end position="449"/>
    </location>
</feature>
<dbReference type="SMART" id="SM00868">
    <property type="entry name" value="zf-AD"/>
    <property type="match status" value="1"/>
</dbReference>
<keyword evidence="6 12" id="KW-0863">Zinc-finger</keyword>
<dbReference type="FunFam" id="3.30.160.60:FF:001480">
    <property type="entry name" value="Si:cabz01071911.3"/>
    <property type="match status" value="1"/>
</dbReference>
<dbReference type="EMBL" id="JAZDUA010000008">
    <property type="protein sequence ID" value="KAK7873889.1"/>
    <property type="molecule type" value="Genomic_DNA"/>
</dbReference>
<reference evidence="17 18" key="1">
    <citation type="submission" date="2024-03" db="EMBL/GenBank/DDBJ databases">
        <title>The genome assembly and annotation of the cricket Gryllus longicercus Weissman &amp; Gray.</title>
        <authorList>
            <person name="Szrajer S."/>
            <person name="Gray D."/>
            <person name="Ylla G."/>
        </authorList>
    </citation>
    <scope>NUCLEOTIDE SEQUENCE [LARGE SCALE GENOMIC DNA]</scope>
    <source>
        <strain evidence="17">DAG 2021-001</strain>
        <tissue evidence="17">Whole body minus gut</tissue>
    </source>
</reference>
<dbReference type="Gene3D" id="3.30.160.60">
    <property type="entry name" value="Classic Zinc Finger"/>
    <property type="match status" value="6"/>
</dbReference>
<comment type="caution">
    <text evidence="17">The sequence shown here is derived from an EMBL/GenBank/DDBJ whole genome shotgun (WGS) entry which is preliminary data.</text>
</comment>
<evidence type="ECO:0000256" key="1">
    <source>
        <dbReference type="ARBA" id="ARBA00003767"/>
    </source>
</evidence>
<dbReference type="Pfam" id="PF07776">
    <property type="entry name" value="zf-AD"/>
    <property type="match status" value="1"/>
</dbReference>
<dbReference type="InterPro" id="IPR036236">
    <property type="entry name" value="Znf_C2H2_sf"/>
</dbReference>
<dbReference type="GO" id="GO:0000981">
    <property type="term" value="F:DNA-binding transcription factor activity, RNA polymerase II-specific"/>
    <property type="evidence" value="ECO:0007669"/>
    <property type="project" value="TreeGrafter"/>
</dbReference>
<sequence>MKTYGRKKSFQKCTQISIDFKEMCRLCLCCSGDRQNIFNSRGDVPLPLKILTCVSVEVYEGDGLPTDVCKKCLKLLEIFYKFRKQCEEVNSKLHDISKKHKDAPESEVLQQKQEDRRKMTFVDLLYNASKDIKGEIVLDDTTCVMNTLLIDCENITGTNNDSLQEATLDHRINTIYNNNNNIKDNNSNVNAQEQSGIISDTRGDNVGHWQSAENNTTENTHFHVGENISSVENTSPNNIRNVSAEECVTSNHVEASKSQSLTSYTHLEPLSANSEGLIFRCDKCPKGFSKRIDLKRHSSVHDQQRGFVCAVCEKWFPNKTSYKRHERIHTGEKPFSCSYCQKCFSQDSILSRHLLIHTGEKPFKCELCGKGFTQREGLKVHMRQHDYSNHDKQQQPQYYCPLCKKGFCHQSGLSRHLITHTGKTFDCPMCSKPFSDQSSLKRHTKKHNSIKNEMDL</sequence>
<evidence type="ECO:0000256" key="9">
    <source>
        <dbReference type="ARBA" id="ARBA00023125"/>
    </source>
</evidence>
<keyword evidence="5" id="KW-0677">Repeat</keyword>
<feature type="binding site" evidence="13">
    <location>
        <position position="24"/>
    </location>
    <ligand>
        <name>Zn(2+)</name>
        <dbReference type="ChEBI" id="CHEBI:29105"/>
    </ligand>
</feature>
<evidence type="ECO:0000256" key="2">
    <source>
        <dbReference type="ARBA" id="ARBA00004123"/>
    </source>
</evidence>
<evidence type="ECO:0000313" key="18">
    <source>
        <dbReference type="Proteomes" id="UP001378592"/>
    </source>
</evidence>
<feature type="domain" description="ZAD" evidence="16">
    <location>
        <begin position="22"/>
        <end position="96"/>
    </location>
</feature>
<dbReference type="InterPro" id="IPR013087">
    <property type="entry name" value="Znf_C2H2_type"/>
</dbReference>
<feature type="domain" description="C2H2-type" evidence="15">
    <location>
        <begin position="363"/>
        <end position="390"/>
    </location>
</feature>
<dbReference type="SUPFAM" id="SSF57716">
    <property type="entry name" value="Glucocorticoid receptor-like (DNA-binding domain)"/>
    <property type="match status" value="1"/>
</dbReference>
<keyword evidence="10" id="KW-0804">Transcription</keyword>
<comment type="function">
    <text evidence="1">May be involved in transcriptional regulation.</text>
</comment>
<feature type="binding site" evidence="13">
    <location>
        <position position="27"/>
    </location>
    <ligand>
        <name>Zn(2+)</name>
        <dbReference type="ChEBI" id="CHEBI:29105"/>
    </ligand>
</feature>
<dbReference type="PROSITE" id="PS00028">
    <property type="entry name" value="ZINC_FINGER_C2H2_1"/>
    <property type="match status" value="6"/>
</dbReference>
<dbReference type="GO" id="GO:0000978">
    <property type="term" value="F:RNA polymerase II cis-regulatory region sequence-specific DNA binding"/>
    <property type="evidence" value="ECO:0007669"/>
    <property type="project" value="TreeGrafter"/>
</dbReference>
<dbReference type="InterPro" id="IPR012934">
    <property type="entry name" value="Znf_AD"/>
</dbReference>
<dbReference type="Proteomes" id="UP001378592">
    <property type="component" value="Unassembled WGS sequence"/>
</dbReference>
<evidence type="ECO:0008006" key="19">
    <source>
        <dbReference type="Google" id="ProtNLM"/>
    </source>
</evidence>
<feature type="domain" description="C2H2-type" evidence="15">
    <location>
        <begin position="398"/>
        <end position="425"/>
    </location>
</feature>
<dbReference type="Gene3D" id="3.40.1800.20">
    <property type="match status" value="1"/>
</dbReference>
<keyword evidence="11" id="KW-0539">Nucleus</keyword>
<feature type="binding site" evidence="13">
    <location>
        <position position="69"/>
    </location>
    <ligand>
        <name>Zn(2+)</name>
        <dbReference type="ChEBI" id="CHEBI:29105"/>
    </ligand>
</feature>
<dbReference type="GO" id="GO:0000785">
    <property type="term" value="C:chromatin"/>
    <property type="evidence" value="ECO:0007669"/>
    <property type="project" value="TreeGrafter"/>
</dbReference>
<dbReference type="PANTHER" id="PTHR14003:SF19">
    <property type="entry name" value="YY2 TRANSCRIPTION FACTOR"/>
    <property type="match status" value="1"/>
</dbReference>
<evidence type="ECO:0000256" key="14">
    <source>
        <dbReference type="SAM" id="MobiDB-lite"/>
    </source>
</evidence>
<dbReference type="PROSITE" id="PS51915">
    <property type="entry name" value="ZAD"/>
    <property type="match status" value="1"/>
</dbReference>
<evidence type="ECO:0000256" key="5">
    <source>
        <dbReference type="ARBA" id="ARBA00022737"/>
    </source>
</evidence>
<feature type="region of interest" description="Disordered" evidence="14">
    <location>
        <begin position="436"/>
        <end position="456"/>
    </location>
</feature>
<accession>A0AAN9VYE4</accession>
<name>A0AAN9VYE4_9ORTH</name>
<dbReference type="FunFam" id="3.30.160.60:FF:000446">
    <property type="entry name" value="Zinc finger protein"/>
    <property type="match status" value="1"/>
</dbReference>
<evidence type="ECO:0000256" key="12">
    <source>
        <dbReference type="PROSITE-ProRule" id="PRU00042"/>
    </source>
</evidence>
<comment type="subcellular location">
    <subcellularLocation>
        <location evidence="2">Nucleus</location>
    </subcellularLocation>
</comment>
<dbReference type="GO" id="GO:0008270">
    <property type="term" value="F:zinc ion binding"/>
    <property type="evidence" value="ECO:0007669"/>
    <property type="project" value="UniProtKB-UniRule"/>
</dbReference>
<evidence type="ECO:0000256" key="6">
    <source>
        <dbReference type="ARBA" id="ARBA00022771"/>
    </source>
</evidence>
<feature type="domain" description="C2H2-type" evidence="15">
    <location>
        <begin position="279"/>
        <end position="306"/>
    </location>
</feature>
<evidence type="ECO:0000256" key="3">
    <source>
        <dbReference type="ARBA" id="ARBA00006991"/>
    </source>
</evidence>
<dbReference type="SMART" id="SM00355">
    <property type="entry name" value="ZnF_C2H2"/>
    <property type="match status" value="6"/>
</dbReference>
<evidence type="ECO:0000313" key="17">
    <source>
        <dbReference type="EMBL" id="KAK7873889.1"/>
    </source>
</evidence>
<evidence type="ECO:0000256" key="10">
    <source>
        <dbReference type="ARBA" id="ARBA00023163"/>
    </source>
</evidence>
<comment type="similarity">
    <text evidence="3">Belongs to the krueppel C2H2-type zinc-finger protein family.</text>
</comment>
<feature type="domain" description="C2H2-type" evidence="15">
    <location>
        <begin position="425"/>
        <end position="452"/>
    </location>
</feature>
<keyword evidence="7 13" id="KW-0862">Zinc</keyword>